<dbReference type="InterPro" id="IPR013757">
    <property type="entry name" value="Topo_IIA_A_a_sf"/>
</dbReference>
<dbReference type="EC" id="5.6.2.2" evidence="3"/>
<evidence type="ECO:0000259" key="11">
    <source>
        <dbReference type="PROSITE" id="PS52040"/>
    </source>
</evidence>
<dbReference type="NCBIfam" id="TIGR01061">
    <property type="entry name" value="parC_Gpos"/>
    <property type="match status" value="1"/>
</dbReference>
<dbReference type="RefSeq" id="WP_092266811.1">
    <property type="nucleotide sequence ID" value="NZ_BJOE01000001.1"/>
</dbReference>
<dbReference type="SUPFAM" id="SSF56719">
    <property type="entry name" value="Type II DNA topoisomerase"/>
    <property type="match status" value="1"/>
</dbReference>
<dbReference type="SUPFAM" id="SSF101904">
    <property type="entry name" value="GyrA/ParC C-terminal domain-like"/>
    <property type="match status" value="1"/>
</dbReference>
<name>A0A1I3PAY7_9BACL</name>
<keyword evidence="5 9" id="KW-0799">Topoisomerase</keyword>
<dbReference type="Gene3D" id="1.10.268.10">
    <property type="entry name" value="Topoisomerase, domain 3"/>
    <property type="match status" value="1"/>
</dbReference>
<dbReference type="InterPro" id="IPR050220">
    <property type="entry name" value="Type_II_DNA_Topoisomerases"/>
</dbReference>
<evidence type="ECO:0000256" key="5">
    <source>
        <dbReference type="ARBA" id="ARBA00023029"/>
    </source>
</evidence>
<evidence type="ECO:0000256" key="4">
    <source>
        <dbReference type="ARBA" id="ARBA00022475"/>
    </source>
</evidence>
<proteinExistence type="inferred from homology"/>
<dbReference type="InterPro" id="IPR013758">
    <property type="entry name" value="Topo_IIA_A/C_ab"/>
</dbReference>
<dbReference type="InterPro" id="IPR035516">
    <property type="entry name" value="Gyrase/topoIV_suA_C"/>
</dbReference>
<keyword evidence="13" id="KW-1185">Reference proteome</keyword>
<evidence type="ECO:0000256" key="10">
    <source>
        <dbReference type="SAM" id="MobiDB-lite"/>
    </source>
</evidence>
<dbReference type="NCBIfam" id="NF004044">
    <property type="entry name" value="PRK05561.1"/>
    <property type="match status" value="1"/>
</dbReference>
<evidence type="ECO:0000313" key="13">
    <source>
        <dbReference type="Proteomes" id="UP000198915"/>
    </source>
</evidence>
<reference evidence="13" key="1">
    <citation type="submission" date="2016-10" db="EMBL/GenBank/DDBJ databases">
        <authorList>
            <person name="Varghese N."/>
            <person name="Submissions S."/>
        </authorList>
    </citation>
    <scope>NUCLEOTIDE SEQUENCE [LARGE SCALE GENOMIC DNA]</scope>
    <source>
        <strain evidence="13">OK042</strain>
    </source>
</reference>
<organism evidence="12 13">
    <name type="scientific">Brevibacillus centrosporus</name>
    <dbReference type="NCBI Taxonomy" id="54910"/>
    <lineage>
        <taxon>Bacteria</taxon>
        <taxon>Bacillati</taxon>
        <taxon>Bacillota</taxon>
        <taxon>Bacilli</taxon>
        <taxon>Bacillales</taxon>
        <taxon>Paenibacillaceae</taxon>
        <taxon>Brevibacillus</taxon>
    </lineage>
</organism>
<evidence type="ECO:0000313" key="12">
    <source>
        <dbReference type="EMBL" id="SFJ18591.1"/>
    </source>
</evidence>
<evidence type="ECO:0000256" key="3">
    <source>
        <dbReference type="ARBA" id="ARBA00012895"/>
    </source>
</evidence>
<dbReference type="GO" id="GO:0009330">
    <property type="term" value="C:DNA topoisomerase type II (double strand cut, ATP-hydrolyzing) complex"/>
    <property type="evidence" value="ECO:0007669"/>
    <property type="project" value="TreeGrafter"/>
</dbReference>
<keyword evidence="4" id="KW-1003">Cell membrane</keyword>
<dbReference type="Proteomes" id="UP000198915">
    <property type="component" value="Unassembled WGS sequence"/>
</dbReference>
<dbReference type="GO" id="GO:0005524">
    <property type="term" value="F:ATP binding"/>
    <property type="evidence" value="ECO:0007669"/>
    <property type="project" value="InterPro"/>
</dbReference>
<comment type="catalytic activity">
    <reaction evidence="1 9">
        <text>ATP-dependent breakage, passage and rejoining of double-stranded DNA.</text>
        <dbReference type="EC" id="5.6.2.2"/>
    </reaction>
</comment>
<evidence type="ECO:0000256" key="9">
    <source>
        <dbReference type="PROSITE-ProRule" id="PRU01384"/>
    </source>
</evidence>
<dbReference type="PANTHER" id="PTHR43493">
    <property type="entry name" value="DNA GYRASE/TOPOISOMERASE SUBUNIT A"/>
    <property type="match status" value="1"/>
</dbReference>
<accession>A0A1I3PAY7</accession>
<protein>
    <recommendedName>
        <fullName evidence="3">DNA topoisomerase (ATP-hydrolyzing)</fullName>
        <ecNumber evidence="3">5.6.2.2</ecNumber>
    </recommendedName>
</protein>
<dbReference type="InterPro" id="IPR013760">
    <property type="entry name" value="Topo_IIA-like_dom_sf"/>
</dbReference>
<feature type="region of interest" description="Disordered" evidence="10">
    <location>
        <begin position="807"/>
        <end position="851"/>
    </location>
</feature>
<keyword evidence="6 9" id="KW-0238">DNA-binding</keyword>
<sequence length="851" mass="94645">MLSNQIIEQSFAEIMGKRFGDYANLVILSRAIPDARDGLKPVQRRILYAMYEEGNTNDKPYRKSAKTVGFVMGTYHPHGDSAIYETMVRMAQWWKMRHVLIQGHGNFGSLDADPPAAMRYTESRLSALANEMTRDIEKDTVTFIPNYDNSAQQPAVLPSRFPNLLVNGASGIAVGFATDIPTHNLGEIIDAAVAQMKKPTITLDELMEHVKGPDFPTGAIVQGVSGIKKAFETGRGQFIIRAKTHVEEPKGGKLKKIVVSELPYEVVKSKLVAQIDELVMERKIEGAIAVRDETGRKEAEQKKVRIVVDIRREADERAILNYLYKNTDLQIYYNYNMNVIHEGTIKQMGLKALLGAYIDHQKEVVTRRSQFDLDKKQHREHIVEGLIRAKSILRQIVDTIMDSEDRADAKRNIMEKYGFTDLQADAILAIQLASLTRLDIVKLEKELATLAKEIEELKSILGSEKKLIQVITGELNEIKKKYAEPRLTEIQGEIEEIKIDIAMQINAEDCIVTLTNEGYIKRTSPRSFKSVGGTLETCGVKEGDRVRYFVETNTSHTALFFTQDGKYFATLVNSFPDDKWKDIGSAIVNVIPLEKQQKIVGFTIVENFKQPLYVYHVSRLGLIKKTALSEYETNRSGALVAAKLKSEDDEFIAAFVVNDEGGILGATRDGMGIRFLRTEVSPTGRASSGVKAIALATGDDVIKMMPVEADDTRDFSLLTTEGVVKRTAISDIPLQGRAGKGVTLIRKRKNNPHQLIACSIEETIYAWTAQNEWSLVDTDQVIVNEQGGIGRAIVEGGAKAVAFETVLPTEEGKEEASPKNPGEGAPPQGSGQKTTDNQFSLFDQQSAEEKE</sequence>
<evidence type="ECO:0000256" key="8">
    <source>
        <dbReference type="ARBA" id="ARBA00023235"/>
    </source>
</evidence>
<evidence type="ECO:0000256" key="6">
    <source>
        <dbReference type="ARBA" id="ARBA00023125"/>
    </source>
</evidence>
<dbReference type="AlphaFoldDB" id="A0A1I3PAY7"/>
<dbReference type="FunFam" id="3.90.199.10:FF:000001">
    <property type="entry name" value="DNA gyrase subunit A"/>
    <property type="match status" value="1"/>
</dbReference>
<dbReference type="GO" id="GO:0034335">
    <property type="term" value="F:DNA negative supercoiling activity"/>
    <property type="evidence" value="ECO:0007669"/>
    <property type="project" value="UniProtKB-ARBA"/>
</dbReference>
<gene>
    <name evidence="12" type="ORF">SAMN05518846_102310</name>
</gene>
<dbReference type="Pfam" id="PF03989">
    <property type="entry name" value="DNA_gyraseA_C"/>
    <property type="match status" value="5"/>
</dbReference>
<dbReference type="InterPro" id="IPR006691">
    <property type="entry name" value="GyrA/parC_rep"/>
</dbReference>
<evidence type="ECO:0000256" key="7">
    <source>
        <dbReference type="ARBA" id="ARBA00023136"/>
    </source>
</evidence>
<dbReference type="GO" id="GO:0003677">
    <property type="term" value="F:DNA binding"/>
    <property type="evidence" value="ECO:0007669"/>
    <property type="project" value="UniProtKB-UniRule"/>
</dbReference>
<evidence type="ECO:0000256" key="2">
    <source>
        <dbReference type="ARBA" id="ARBA00008263"/>
    </source>
</evidence>
<dbReference type="GO" id="GO:0005737">
    <property type="term" value="C:cytoplasm"/>
    <property type="evidence" value="ECO:0007669"/>
    <property type="project" value="TreeGrafter"/>
</dbReference>
<dbReference type="GO" id="GO:0005694">
    <property type="term" value="C:chromosome"/>
    <property type="evidence" value="ECO:0007669"/>
    <property type="project" value="InterPro"/>
</dbReference>
<dbReference type="Gene3D" id="3.90.199.10">
    <property type="entry name" value="Topoisomerase II, domain 5"/>
    <property type="match status" value="1"/>
</dbReference>
<comment type="similarity">
    <text evidence="2">Belongs to the type II topoisomerase GyrA/ParC subunit family.</text>
</comment>
<dbReference type="InterPro" id="IPR005741">
    <property type="entry name" value="TopoIV_A_Gpos"/>
</dbReference>
<dbReference type="CDD" id="cd00187">
    <property type="entry name" value="TOP4c"/>
    <property type="match status" value="1"/>
</dbReference>
<dbReference type="EMBL" id="FORT01000002">
    <property type="protein sequence ID" value="SFJ18591.1"/>
    <property type="molecule type" value="Genomic_DNA"/>
</dbReference>
<keyword evidence="8 9" id="KW-0413">Isomerase</keyword>
<dbReference type="SMART" id="SM00434">
    <property type="entry name" value="TOP4c"/>
    <property type="match status" value="1"/>
</dbReference>
<dbReference type="InterPro" id="IPR002205">
    <property type="entry name" value="Topo_IIA_dom_A"/>
</dbReference>
<dbReference type="Gene3D" id="3.30.1360.40">
    <property type="match status" value="1"/>
</dbReference>
<dbReference type="Pfam" id="PF00521">
    <property type="entry name" value="DNA_topoisoIV"/>
    <property type="match status" value="1"/>
</dbReference>
<feature type="active site" description="O-(5'-phospho-DNA)-tyrosine intermediate" evidence="9">
    <location>
        <position position="120"/>
    </location>
</feature>
<evidence type="ECO:0000256" key="1">
    <source>
        <dbReference type="ARBA" id="ARBA00000185"/>
    </source>
</evidence>
<dbReference type="PROSITE" id="PS52040">
    <property type="entry name" value="TOPO_IIA"/>
    <property type="match status" value="1"/>
</dbReference>
<dbReference type="PANTHER" id="PTHR43493:SF9">
    <property type="entry name" value="DNA TOPOISOMERASE 4 SUBUNIT A"/>
    <property type="match status" value="1"/>
</dbReference>
<dbReference type="Gene3D" id="2.120.10.90">
    <property type="entry name" value="DNA gyrase/topoisomerase IV, subunit A, C-terminal"/>
    <property type="match status" value="1"/>
</dbReference>
<dbReference type="GO" id="GO:0006265">
    <property type="term" value="P:DNA topological change"/>
    <property type="evidence" value="ECO:0007669"/>
    <property type="project" value="UniProtKB-UniRule"/>
</dbReference>
<keyword evidence="7" id="KW-0472">Membrane</keyword>
<dbReference type="STRING" id="1884381.SAMN05518846_102310"/>
<feature type="domain" description="Topo IIA-type catalytic" evidence="11">
    <location>
        <begin position="32"/>
        <end position="502"/>
    </location>
</feature>
<feature type="compositionally biased region" description="Polar residues" evidence="10">
    <location>
        <begin position="829"/>
        <end position="845"/>
    </location>
</feature>